<keyword evidence="1" id="KW-0328">Glycosyltransferase</keyword>
<evidence type="ECO:0000313" key="1">
    <source>
        <dbReference type="EMBL" id="ARQ97355.1"/>
    </source>
</evidence>
<reference evidence="2" key="2">
    <citation type="journal article" date="2017" name="Genome Biol. Evol.">
        <title>Comparative genomic analysis identifies a Campylobacter clade deficient in selenium metabolism.</title>
        <authorList>
            <person name="Miller W.G."/>
            <person name="Yee E."/>
            <person name="Lopes B.S."/>
            <person name="Chapman M.H."/>
            <person name="Huynh S."/>
            <person name="Bono J.L."/>
            <person name="Parker C.T."/>
            <person name="Strachan N.J.C."/>
            <person name="Forbes K.J."/>
        </authorList>
    </citation>
    <scope>NUCLEOTIDE SEQUENCE [LARGE SCALE GENOMIC DNA]</scope>
    <source>
        <strain evidence="2">NCTC 13004</strain>
    </source>
</reference>
<sequence length="235" mass="26639">MINPNELKFKDELDAANKLLEVLPQKELIDGDFVVVCSSLDSVVLADMVANRLELSYELLFSERLYAPNNPECEIAIVSETEEIVYNSELVKAFDISLDFIYGEAHRKYEEKILKNVYKYRKGKLLENLQNRNILLVDLGCQTGITALVCIKSLINLGVKSVVYATPLIASDILSYFNTLVDSLYYAKKISNFVDVDFYYSSRVNVESVMSILEDSPHYLPLQKIQKSKGDINAV</sequence>
<dbReference type="AlphaFoldDB" id="A0A1X9SMA1"/>
<dbReference type="Gene3D" id="3.30.1310.20">
    <property type="entry name" value="PRTase-like"/>
    <property type="match status" value="1"/>
</dbReference>
<organism evidence="1 2">
    <name type="scientific">Campylobacter lanienae NCTC 13004</name>
    <dbReference type="NCBI Taxonomy" id="1031753"/>
    <lineage>
        <taxon>Bacteria</taxon>
        <taxon>Pseudomonadati</taxon>
        <taxon>Campylobacterota</taxon>
        <taxon>Epsilonproteobacteria</taxon>
        <taxon>Campylobacterales</taxon>
        <taxon>Campylobacteraceae</taxon>
        <taxon>Campylobacter</taxon>
    </lineage>
</organism>
<dbReference type="Proteomes" id="UP000202031">
    <property type="component" value="Chromosome"/>
</dbReference>
<protein>
    <submittedName>
        <fullName evidence="1">Putative phosphoribosyltransferase</fullName>
    </submittedName>
</protein>
<dbReference type="SUPFAM" id="SSF53271">
    <property type="entry name" value="PRTase-like"/>
    <property type="match status" value="1"/>
</dbReference>
<reference evidence="2" key="1">
    <citation type="journal article" date="2017" name="Genome Biol. Evol.">
        <title>Comparative Genomic Analysis Identifies a Campylobacter Clade Deficient in Selenium Metabolism.</title>
        <authorList>
            <person name="Miller W.G."/>
            <person name="Yee E."/>
            <person name="Lopes B.S."/>
            <person name="Chapman M.H."/>
            <person name="Huynh S."/>
            <person name="Bono J.L."/>
            <person name="Parker C.T."/>
            <person name="Strachan N.J.C."/>
            <person name="Forbes K.J."/>
        </authorList>
    </citation>
    <scope>NUCLEOTIDE SEQUENCE [LARGE SCALE GENOMIC DNA]</scope>
    <source>
        <strain evidence="2">NCTC 13004</strain>
    </source>
</reference>
<dbReference type="EMBL" id="CP015578">
    <property type="protein sequence ID" value="ARQ97355.1"/>
    <property type="molecule type" value="Genomic_DNA"/>
</dbReference>
<keyword evidence="1" id="KW-0808">Transferase</keyword>
<dbReference type="GeneID" id="46921082"/>
<name>A0A1X9SMA1_9BACT</name>
<gene>
    <name evidence="1" type="ORF">CLAN_0607</name>
</gene>
<proteinExistence type="predicted"/>
<accession>A0A1X9SMA1</accession>
<dbReference type="Gene3D" id="3.40.50.2020">
    <property type="match status" value="1"/>
</dbReference>
<dbReference type="GO" id="GO:0016757">
    <property type="term" value="F:glycosyltransferase activity"/>
    <property type="evidence" value="ECO:0007669"/>
    <property type="project" value="UniProtKB-KW"/>
</dbReference>
<dbReference type="KEGG" id="clx:CLAN_0607"/>
<dbReference type="InterPro" id="IPR029057">
    <property type="entry name" value="PRTase-like"/>
</dbReference>
<dbReference type="RefSeq" id="WP_096013396.1">
    <property type="nucleotide sequence ID" value="NZ_CP015578.1"/>
</dbReference>
<evidence type="ECO:0000313" key="2">
    <source>
        <dbReference type="Proteomes" id="UP000202031"/>
    </source>
</evidence>